<organism evidence="1 2">
    <name type="scientific">Paraburkholderia graminis (strain ATCC 700544 / DSM 17151 / LMG 18924 / NCIMB 13744 / C4D1M)</name>
    <dbReference type="NCBI Taxonomy" id="396598"/>
    <lineage>
        <taxon>Bacteria</taxon>
        <taxon>Pseudomonadati</taxon>
        <taxon>Pseudomonadota</taxon>
        <taxon>Betaproteobacteria</taxon>
        <taxon>Burkholderiales</taxon>
        <taxon>Burkholderiaceae</taxon>
        <taxon>Paraburkholderia</taxon>
    </lineage>
</organism>
<dbReference type="Proteomes" id="UP000005045">
    <property type="component" value="Unassembled WGS sequence"/>
</dbReference>
<comment type="caution">
    <text evidence="1">The sequence shown here is derived from an EMBL/GenBank/DDBJ whole genome shotgun (WGS) entry which is preliminary data.</text>
</comment>
<evidence type="ECO:0000313" key="2">
    <source>
        <dbReference type="Proteomes" id="UP000005045"/>
    </source>
</evidence>
<reference evidence="1 2" key="1">
    <citation type="submission" date="2008-03" db="EMBL/GenBank/DDBJ databases">
        <title>Sequencing of the draft genome and assembly of Burkholderia graminis C4D1M.</title>
        <authorList>
            <consortium name="US DOE Joint Genome Institute (JGI-PGF)"/>
            <person name="Copeland A."/>
            <person name="Lucas S."/>
            <person name="Lapidus A."/>
            <person name="Glavina del Rio T."/>
            <person name="Dalin E."/>
            <person name="Tice H."/>
            <person name="Bruce D."/>
            <person name="Goodwin L."/>
            <person name="Pitluck S."/>
            <person name="Larimer F."/>
            <person name="Land M.L."/>
            <person name="Hauser L."/>
            <person name="Tiedje J."/>
            <person name="Richardson P."/>
        </authorList>
    </citation>
    <scope>NUCLEOTIDE SEQUENCE [LARGE SCALE GENOMIC DNA]</scope>
    <source>
        <strain evidence="2">ATCC 700544 / DSM 17151 / LMG 18924 / NCIMB 13744 / C4D1M</strain>
    </source>
</reference>
<name>B1G9W0_PARG4</name>
<protein>
    <submittedName>
        <fullName evidence="1">Uncharacterized protein</fullName>
    </submittedName>
</protein>
<dbReference type="AlphaFoldDB" id="B1G9W0"/>
<accession>B1G9W0</accession>
<keyword evidence="2" id="KW-1185">Reference proteome</keyword>
<dbReference type="EMBL" id="ABLD01000035">
    <property type="protein sequence ID" value="EDT07043.1"/>
    <property type="molecule type" value="Genomic_DNA"/>
</dbReference>
<gene>
    <name evidence="1" type="ORF">BgramDRAFT_6147</name>
</gene>
<evidence type="ECO:0000313" key="1">
    <source>
        <dbReference type="EMBL" id="EDT07043.1"/>
    </source>
</evidence>
<proteinExistence type="predicted"/>
<sequence length="171" mass="19439">MMIEYARALIGQRAAKASPVDSRITVRLVRIEQIAVFDKEQRIDYDGRNRLEARIGAAWKIRAEKRCASAVEELQTGLVFLGIRQKKTSVRERKHAFRIARLCGDFKAALQQALLDGRQQRVTEARVVRTFIGFGKADGMAWTVIDREADVAGQFGQIVRLQPGRFYFELA</sequence>